<dbReference type="InterPro" id="IPR014027">
    <property type="entry name" value="UDP-Glc/GDP-Man_DH_C"/>
</dbReference>
<dbReference type="PANTHER" id="PTHR43491:SF1">
    <property type="entry name" value="UDP-N-ACETYL-D-MANNOSAMINE DEHYDROGENASE"/>
    <property type="match status" value="1"/>
</dbReference>
<keyword evidence="2" id="KW-0520">NAD</keyword>
<dbReference type="GO" id="GO:0000271">
    <property type="term" value="P:polysaccharide biosynthetic process"/>
    <property type="evidence" value="ECO:0007669"/>
    <property type="project" value="InterPro"/>
</dbReference>
<dbReference type="SMART" id="SM00984">
    <property type="entry name" value="UDPG_MGDP_dh_C"/>
    <property type="match status" value="1"/>
</dbReference>
<dbReference type="GO" id="GO:0016616">
    <property type="term" value="F:oxidoreductase activity, acting on the CH-OH group of donors, NAD or NADP as acceptor"/>
    <property type="evidence" value="ECO:0007669"/>
    <property type="project" value="InterPro"/>
</dbReference>
<protein>
    <submittedName>
        <fullName evidence="5">Nucleotide sugar dehydrogenase</fullName>
    </submittedName>
</protein>
<dbReference type="SUPFAM" id="SSF52413">
    <property type="entry name" value="UDP-glucose/GDP-mannose dehydrogenase C-terminal domain"/>
    <property type="match status" value="1"/>
</dbReference>
<dbReference type="NCBIfam" id="TIGR03026">
    <property type="entry name" value="NDP-sugDHase"/>
    <property type="match status" value="1"/>
</dbReference>
<dbReference type="GO" id="GO:0051287">
    <property type="term" value="F:NAD binding"/>
    <property type="evidence" value="ECO:0007669"/>
    <property type="project" value="InterPro"/>
</dbReference>
<dbReference type="KEGG" id="plyc:GXP70_20790"/>
<dbReference type="InterPro" id="IPR028359">
    <property type="entry name" value="UDP_ManNAc/GlcNAc_DH"/>
</dbReference>
<reference evidence="5 6" key="1">
    <citation type="submission" date="2020-01" db="EMBL/GenBank/DDBJ databases">
        <title>Paenibacillus sp. nov., isolated from tomato rhizosphere.</title>
        <authorList>
            <person name="Weon H.-Y."/>
            <person name="Lee S.A."/>
        </authorList>
    </citation>
    <scope>NUCLEOTIDE SEQUENCE [LARGE SCALE GENOMIC DNA]</scope>
    <source>
        <strain evidence="5 6">12200R-189</strain>
    </source>
</reference>
<name>A0A6C0FYJ1_9BACL</name>
<dbReference type="SUPFAM" id="SSF51735">
    <property type="entry name" value="NAD(P)-binding Rossmann-fold domains"/>
    <property type="match status" value="1"/>
</dbReference>
<evidence type="ECO:0000313" key="5">
    <source>
        <dbReference type="EMBL" id="QHT62176.1"/>
    </source>
</evidence>
<accession>A0A6C0FYJ1</accession>
<keyword evidence="6" id="KW-1185">Reference proteome</keyword>
<dbReference type="PIRSF" id="PIRSF000124">
    <property type="entry name" value="UDPglc_GDPman_dh"/>
    <property type="match status" value="1"/>
</dbReference>
<gene>
    <name evidence="5" type="ORF">GXP70_20790</name>
</gene>
<dbReference type="Proteomes" id="UP000476064">
    <property type="component" value="Chromosome"/>
</dbReference>
<dbReference type="InterPro" id="IPR014026">
    <property type="entry name" value="UDP-Glc/GDP-Man_DH_dimer"/>
</dbReference>
<dbReference type="PANTHER" id="PTHR43491">
    <property type="entry name" value="UDP-N-ACETYL-D-MANNOSAMINE DEHYDROGENASE"/>
    <property type="match status" value="1"/>
</dbReference>
<dbReference type="GO" id="GO:0016628">
    <property type="term" value="F:oxidoreductase activity, acting on the CH-CH group of donors, NAD or NADP as acceptor"/>
    <property type="evidence" value="ECO:0007669"/>
    <property type="project" value="InterPro"/>
</dbReference>
<dbReference type="Pfam" id="PF00984">
    <property type="entry name" value="UDPG_MGDP_dh"/>
    <property type="match status" value="1"/>
</dbReference>
<evidence type="ECO:0000256" key="3">
    <source>
        <dbReference type="PIRNR" id="PIRNR000124"/>
    </source>
</evidence>
<dbReference type="Gene3D" id="3.40.50.720">
    <property type="entry name" value="NAD(P)-binding Rossmann-like Domain"/>
    <property type="match status" value="2"/>
</dbReference>
<dbReference type="AlphaFoldDB" id="A0A6C0FYJ1"/>
<organism evidence="5 6">
    <name type="scientific">Paenibacillus lycopersici</name>
    <dbReference type="NCBI Taxonomy" id="2704462"/>
    <lineage>
        <taxon>Bacteria</taxon>
        <taxon>Bacillati</taxon>
        <taxon>Bacillota</taxon>
        <taxon>Bacilli</taxon>
        <taxon>Bacillales</taxon>
        <taxon>Paenibacillaceae</taxon>
        <taxon>Paenibacillus</taxon>
    </lineage>
</organism>
<dbReference type="InterPro" id="IPR008927">
    <property type="entry name" value="6-PGluconate_DH-like_C_sf"/>
</dbReference>
<keyword evidence="1" id="KW-0560">Oxidoreductase</keyword>
<dbReference type="InterPro" id="IPR036220">
    <property type="entry name" value="UDP-Glc/GDP-Man_DH_C_sf"/>
</dbReference>
<proteinExistence type="inferred from homology"/>
<dbReference type="SUPFAM" id="SSF48179">
    <property type="entry name" value="6-phosphogluconate dehydrogenase C-terminal domain-like"/>
    <property type="match status" value="1"/>
</dbReference>
<dbReference type="InterPro" id="IPR017476">
    <property type="entry name" value="UDP-Glc/GDP-Man"/>
</dbReference>
<sequence length="443" mass="49465">MVGKEMKKIAVIGLGYVGLPLALAFSKQGFETIGIDLDDKKLQVLKEGRSYIKEISDERVKAAISGKRFSSTKDMRRLKEADVIIICVPTPLTADDEPDMTYLIQAGASVRDHLRHNQIVVLESSTYPGTTREVLKPMLEQSGLIAGTDFYLGYSPERVDPGNRSYPLEVIPKVISGITEKCINAVEDVYRTVFQTVVRISSTDAAEMTKLLENTYRFVNISFINEIAQLCTNMGIDVWEVIEVARSKPFGFSAFFPSPGVGGHCIPVDPVYLQWRSKQFGATSSFIAISREINNKMPVYIIERIKEALSRESLSCVKILVVGVAFKANIDDIRESSSIEMIKLLQREGALVSYHDPYVHEITLQGEKLASYRFNEHERCAYDCAIIAVNHDDLPLQQIIDQVPLVYDTRNALKRMSGKAKIIRLGGEIGVSDERSDIADSTR</sequence>
<dbReference type="Pfam" id="PF03720">
    <property type="entry name" value="UDPG_MGDP_dh_C"/>
    <property type="match status" value="1"/>
</dbReference>
<dbReference type="InterPro" id="IPR036291">
    <property type="entry name" value="NAD(P)-bd_dom_sf"/>
</dbReference>
<evidence type="ECO:0000313" key="6">
    <source>
        <dbReference type="Proteomes" id="UP000476064"/>
    </source>
</evidence>
<evidence type="ECO:0000256" key="1">
    <source>
        <dbReference type="ARBA" id="ARBA00023002"/>
    </source>
</evidence>
<dbReference type="PIRSF" id="PIRSF500136">
    <property type="entry name" value="UDP_ManNAc_DH"/>
    <property type="match status" value="1"/>
</dbReference>
<dbReference type="Pfam" id="PF03721">
    <property type="entry name" value="UDPG_MGDP_dh_N"/>
    <property type="match status" value="1"/>
</dbReference>
<comment type="similarity">
    <text evidence="3">Belongs to the UDP-glucose/GDP-mannose dehydrogenase family.</text>
</comment>
<dbReference type="EMBL" id="CP048209">
    <property type="protein sequence ID" value="QHT62176.1"/>
    <property type="molecule type" value="Genomic_DNA"/>
</dbReference>
<feature type="domain" description="UDP-glucose/GDP-mannose dehydrogenase C-terminal" evidence="4">
    <location>
        <begin position="320"/>
        <end position="415"/>
    </location>
</feature>
<evidence type="ECO:0000259" key="4">
    <source>
        <dbReference type="SMART" id="SM00984"/>
    </source>
</evidence>
<dbReference type="InterPro" id="IPR001732">
    <property type="entry name" value="UDP-Glc/GDP-Man_DH_N"/>
</dbReference>
<evidence type="ECO:0000256" key="2">
    <source>
        <dbReference type="ARBA" id="ARBA00023027"/>
    </source>
</evidence>